<dbReference type="STRING" id="1802391.A3D72_02465"/>
<feature type="chain" id="PRO_5009532992" evidence="2">
    <location>
        <begin position="24"/>
        <end position="175"/>
    </location>
</feature>
<dbReference type="EMBL" id="MGDZ01000043">
    <property type="protein sequence ID" value="OGL73057.1"/>
    <property type="molecule type" value="Genomic_DNA"/>
</dbReference>
<dbReference type="Proteomes" id="UP000176303">
    <property type="component" value="Unassembled WGS sequence"/>
</dbReference>
<sequence>MIKRIAAVIAAVFITVVPRQALAHCPLCTAGAGVAAVAAVYLGVNPPTVGLFIGAFAAALGLWIGRLVKRSYFPHQTKAIAAFSWVTTVFPLARLIPDYSSVYLTLAGDYGSLLNRTYVYNRFTLGGLLGGLLVLLAPATSRALTRIRGKNFPFQGMILTLGLLLAAAAMIELSI</sequence>
<name>A0A1F7U5U9_9BACT</name>
<keyword evidence="2" id="KW-0732">Signal</keyword>
<evidence type="ECO:0000256" key="1">
    <source>
        <dbReference type="SAM" id="Phobius"/>
    </source>
</evidence>
<keyword evidence="1" id="KW-0472">Membrane</keyword>
<keyword evidence="1" id="KW-1133">Transmembrane helix</keyword>
<proteinExistence type="predicted"/>
<organism evidence="3 4">
    <name type="scientific">Candidatus Uhrbacteria bacterium RIFCSPHIGHO2_02_FULL_57_19</name>
    <dbReference type="NCBI Taxonomy" id="1802391"/>
    <lineage>
        <taxon>Bacteria</taxon>
        <taxon>Candidatus Uhriibacteriota</taxon>
    </lineage>
</organism>
<feature type="transmembrane region" description="Helical" evidence="1">
    <location>
        <begin position="47"/>
        <end position="68"/>
    </location>
</feature>
<dbReference type="AlphaFoldDB" id="A0A1F7U5U9"/>
<feature type="transmembrane region" description="Helical" evidence="1">
    <location>
        <begin position="152"/>
        <end position="171"/>
    </location>
</feature>
<keyword evidence="1" id="KW-0812">Transmembrane</keyword>
<feature type="transmembrane region" description="Helical" evidence="1">
    <location>
        <begin position="80"/>
        <end position="97"/>
    </location>
</feature>
<evidence type="ECO:0000256" key="2">
    <source>
        <dbReference type="SAM" id="SignalP"/>
    </source>
</evidence>
<comment type="caution">
    <text evidence="3">The sequence shown here is derived from an EMBL/GenBank/DDBJ whole genome shotgun (WGS) entry which is preliminary data.</text>
</comment>
<accession>A0A1F7U5U9</accession>
<feature type="signal peptide" evidence="2">
    <location>
        <begin position="1"/>
        <end position="23"/>
    </location>
</feature>
<gene>
    <name evidence="3" type="ORF">A3D72_02465</name>
</gene>
<evidence type="ECO:0000313" key="3">
    <source>
        <dbReference type="EMBL" id="OGL73057.1"/>
    </source>
</evidence>
<reference evidence="3 4" key="1">
    <citation type="journal article" date="2016" name="Nat. Commun.">
        <title>Thousands of microbial genomes shed light on interconnected biogeochemical processes in an aquifer system.</title>
        <authorList>
            <person name="Anantharaman K."/>
            <person name="Brown C.T."/>
            <person name="Hug L.A."/>
            <person name="Sharon I."/>
            <person name="Castelle C.J."/>
            <person name="Probst A.J."/>
            <person name="Thomas B.C."/>
            <person name="Singh A."/>
            <person name="Wilkins M.J."/>
            <person name="Karaoz U."/>
            <person name="Brodie E.L."/>
            <person name="Williams K.H."/>
            <person name="Hubbard S.S."/>
            <person name="Banfield J.F."/>
        </authorList>
    </citation>
    <scope>NUCLEOTIDE SEQUENCE [LARGE SCALE GENOMIC DNA]</scope>
</reference>
<evidence type="ECO:0000313" key="4">
    <source>
        <dbReference type="Proteomes" id="UP000176303"/>
    </source>
</evidence>
<feature type="transmembrane region" description="Helical" evidence="1">
    <location>
        <begin position="117"/>
        <end position="140"/>
    </location>
</feature>
<protein>
    <submittedName>
        <fullName evidence="3">Uncharacterized protein</fullName>
    </submittedName>
</protein>